<dbReference type="InterPro" id="IPR036291">
    <property type="entry name" value="NAD(P)-bd_dom_sf"/>
</dbReference>
<proteinExistence type="inferred from homology"/>
<dbReference type="PRINTS" id="PR00081">
    <property type="entry name" value="GDHRDH"/>
</dbReference>
<dbReference type="Gene3D" id="3.40.50.720">
    <property type="entry name" value="NAD(P)-binding Rossmann-like Domain"/>
    <property type="match status" value="1"/>
</dbReference>
<gene>
    <name evidence="3" type="ORF">SD71_20960</name>
</gene>
<dbReference type="RefSeq" id="WP_041067744.1">
    <property type="nucleotide sequence ID" value="NZ_JXAL01000034.1"/>
</dbReference>
<evidence type="ECO:0000313" key="4">
    <source>
        <dbReference type="Proteomes" id="UP000054526"/>
    </source>
</evidence>
<dbReference type="EMBL" id="JXAL01000034">
    <property type="protein sequence ID" value="KIL34155.1"/>
    <property type="molecule type" value="Genomic_DNA"/>
</dbReference>
<dbReference type="InterPro" id="IPR020904">
    <property type="entry name" value="Sc_DH/Rdtase_CS"/>
</dbReference>
<reference evidence="3 4" key="1">
    <citation type="submission" date="2014-12" db="EMBL/GenBank/DDBJ databases">
        <title>Draft genome sequence of Cohnella kolymensis strain B-2846.</title>
        <authorList>
            <person name="Karlyshev A.V."/>
            <person name="Kudryashova E.B."/>
        </authorList>
    </citation>
    <scope>NUCLEOTIDE SEQUENCE [LARGE SCALE GENOMIC DNA]</scope>
    <source>
        <strain evidence="3 4">VKM B-2846</strain>
    </source>
</reference>
<keyword evidence="4" id="KW-1185">Reference proteome</keyword>
<accession>A0ABR4ZZB1</accession>
<dbReference type="SMART" id="SM00822">
    <property type="entry name" value="PKS_KR"/>
    <property type="match status" value="1"/>
</dbReference>
<dbReference type="InterPro" id="IPR002347">
    <property type="entry name" value="SDR_fam"/>
</dbReference>
<dbReference type="PRINTS" id="PR00080">
    <property type="entry name" value="SDRFAMILY"/>
</dbReference>
<organism evidence="3 4">
    <name type="scientific">Cohnella kolymensis</name>
    <dbReference type="NCBI Taxonomy" id="1590652"/>
    <lineage>
        <taxon>Bacteria</taxon>
        <taxon>Bacillati</taxon>
        <taxon>Bacillota</taxon>
        <taxon>Bacilli</taxon>
        <taxon>Bacillales</taxon>
        <taxon>Paenibacillaceae</taxon>
        <taxon>Cohnella</taxon>
    </lineage>
</organism>
<dbReference type="SUPFAM" id="SSF51735">
    <property type="entry name" value="NAD(P)-binding Rossmann-fold domains"/>
    <property type="match status" value="1"/>
</dbReference>
<evidence type="ECO:0000256" key="1">
    <source>
        <dbReference type="ARBA" id="ARBA00006484"/>
    </source>
</evidence>
<sequence>MPFEGKVVVITGSGGGIGRGLALAYADRGATVVIVDKDMDKARETESLVINAGGMCSIHNVDLSVPEQVVRLFREAADRWGRVDILINNAGLGVFKSPFDLALEEWDYVINTNLRGTFLCSREAAALMKRQGGGSIVNISSTRSVMSEPNSEAYAASKGGIASLTHALALSLGPDRIRVNAISPGWIETGDYERLREEDHTQHPAQRVGTPGDIAKGCFYLTEPDNDFVTGINLVIDGGMTRKMIYEE</sequence>
<evidence type="ECO:0000259" key="2">
    <source>
        <dbReference type="SMART" id="SM00822"/>
    </source>
</evidence>
<comment type="similarity">
    <text evidence="1">Belongs to the short-chain dehydrogenases/reductases (SDR) family.</text>
</comment>
<name>A0ABR4ZZB1_9BACL</name>
<comment type="caution">
    <text evidence="3">The sequence shown here is derived from an EMBL/GenBank/DDBJ whole genome shotgun (WGS) entry which is preliminary data.</text>
</comment>
<feature type="domain" description="Ketoreductase" evidence="2">
    <location>
        <begin position="6"/>
        <end position="189"/>
    </location>
</feature>
<evidence type="ECO:0000313" key="3">
    <source>
        <dbReference type="EMBL" id="KIL34155.1"/>
    </source>
</evidence>
<dbReference type="Pfam" id="PF13561">
    <property type="entry name" value="adh_short_C2"/>
    <property type="match status" value="1"/>
</dbReference>
<dbReference type="Proteomes" id="UP000054526">
    <property type="component" value="Unassembled WGS sequence"/>
</dbReference>
<protein>
    <submittedName>
        <fullName evidence="3">3-ketoacyl-ACP reductase</fullName>
    </submittedName>
</protein>
<dbReference type="PANTHER" id="PTHR42760">
    <property type="entry name" value="SHORT-CHAIN DEHYDROGENASES/REDUCTASES FAMILY MEMBER"/>
    <property type="match status" value="1"/>
</dbReference>
<dbReference type="NCBIfam" id="NF005559">
    <property type="entry name" value="PRK07231.1"/>
    <property type="match status" value="1"/>
</dbReference>
<dbReference type="PROSITE" id="PS00061">
    <property type="entry name" value="ADH_SHORT"/>
    <property type="match status" value="1"/>
</dbReference>
<dbReference type="InterPro" id="IPR057326">
    <property type="entry name" value="KR_dom"/>
</dbReference>